<dbReference type="AlphaFoldDB" id="C2G1X7"/>
<dbReference type="Gene3D" id="2.60.40.10">
    <property type="entry name" value="Immunoglobulins"/>
    <property type="match status" value="1"/>
</dbReference>
<reference evidence="1 2" key="1">
    <citation type="submission" date="2009-01" db="EMBL/GenBank/DDBJ databases">
        <authorList>
            <person name="Qin X."/>
            <person name="Bachman B."/>
            <person name="Battles P."/>
            <person name="Bell A."/>
            <person name="Bess C."/>
            <person name="Bickham C."/>
            <person name="Chaboub L."/>
            <person name="Chen D."/>
            <person name="Coyle M."/>
            <person name="Deiros D.R."/>
            <person name="Dinh H."/>
            <person name="Forbes L."/>
            <person name="Fowler G."/>
            <person name="Francisco L."/>
            <person name="Fu Q."/>
            <person name="Gubbala S."/>
            <person name="Hale W."/>
            <person name="Han Y."/>
            <person name="Hemphill L."/>
            <person name="Highlander S.K."/>
            <person name="Hirani K."/>
            <person name="Hogues M."/>
            <person name="Jackson L."/>
            <person name="Jakkamsetti A."/>
            <person name="Javaid M."/>
            <person name="Jiang H."/>
            <person name="Korchina V."/>
            <person name="Kovar C."/>
            <person name="Lara F."/>
            <person name="Lee S."/>
            <person name="Mata R."/>
            <person name="Mathew T."/>
            <person name="Moen C."/>
            <person name="Morales K."/>
            <person name="Munidasa M."/>
            <person name="Nazareth L."/>
            <person name="Ngo R."/>
            <person name="Nguyen L."/>
            <person name="Okwuonu G."/>
            <person name="Ongeri F."/>
            <person name="Patil S."/>
            <person name="Petrosino J."/>
            <person name="Pham C."/>
            <person name="Pham P."/>
            <person name="Pu L.-L."/>
            <person name="Puazo M."/>
            <person name="Raj R."/>
            <person name="Reid J."/>
            <person name="Rouhana J."/>
            <person name="Saada N."/>
            <person name="Shang Y."/>
            <person name="Simmons D."/>
            <person name="Thornton R."/>
            <person name="Warren J."/>
            <person name="Weissenberger G."/>
            <person name="Zhang J."/>
            <person name="Zhang L."/>
            <person name="Zhou C."/>
            <person name="Zhu D."/>
            <person name="Muzny D."/>
            <person name="Worley K."/>
            <person name="Gibbs R."/>
        </authorList>
    </citation>
    <scope>NUCLEOTIDE SEQUENCE [LARGE SCALE GENOMIC DNA]</scope>
    <source>
        <strain evidence="1 2">ATCC 33300</strain>
    </source>
</reference>
<evidence type="ECO:0000313" key="2">
    <source>
        <dbReference type="Proteomes" id="UP000006241"/>
    </source>
</evidence>
<evidence type="ECO:0000313" key="1">
    <source>
        <dbReference type="EMBL" id="EEI90823.1"/>
    </source>
</evidence>
<comment type="caution">
    <text evidence="1">The sequence shown here is derived from an EMBL/GenBank/DDBJ whole genome shotgun (WGS) entry which is preliminary data.</text>
</comment>
<dbReference type="HOGENOM" id="CLU_971518_0_0_10"/>
<name>C2G1X7_SPHSI</name>
<dbReference type="InterPro" id="IPR013783">
    <property type="entry name" value="Ig-like_fold"/>
</dbReference>
<dbReference type="InterPro" id="IPR024361">
    <property type="entry name" value="BACON"/>
</dbReference>
<accession>C2G1X7</accession>
<evidence type="ECO:0008006" key="3">
    <source>
        <dbReference type="Google" id="ProtNLM"/>
    </source>
</evidence>
<dbReference type="EMBL" id="ACHB01000082">
    <property type="protein sequence ID" value="EEI90823.1"/>
    <property type="molecule type" value="Genomic_DNA"/>
</dbReference>
<organism evidence="1 2">
    <name type="scientific">Sphingobacterium spiritivorum ATCC 33300</name>
    <dbReference type="NCBI Taxonomy" id="525372"/>
    <lineage>
        <taxon>Bacteria</taxon>
        <taxon>Pseudomonadati</taxon>
        <taxon>Bacteroidota</taxon>
        <taxon>Sphingobacteriia</taxon>
        <taxon>Sphingobacteriales</taxon>
        <taxon>Sphingobacteriaceae</taxon>
        <taxon>Sphingobacterium</taxon>
    </lineage>
</organism>
<sequence length="287" mass="31150">TLNMLRSQARVDVIVEPTLIMRFRMTSVSIYNSSSNARIAPVAANLDPSGLKVTTPSIPASLQINSTPLVYIPDPVNQPFETVNSIRQIYLFEKAKAASAGASEALSLIIGGHYDGSSTETYYKIELLSATATPAPLDLLRNHHYILKIVEISGEGYATKEAALAARPSNMQTSVLTLDGANQKITYFDEQYYLSMNNTNALFASNIAASVNINIQTNAPGWTHTPNGTWFTATKETVRIPNGFGGYSEILDMLVIKAPINTTGFMRQGSVTVTAGKIKVEIDVKQE</sequence>
<protein>
    <recommendedName>
        <fullName evidence="3">BACON domain-containing protein</fullName>
    </recommendedName>
</protein>
<dbReference type="CDD" id="cd14948">
    <property type="entry name" value="BACON"/>
    <property type="match status" value="1"/>
</dbReference>
<dbReference type="RefSeq" id="WP_003013370.1">
    <property type="nucleotide sequence ID" value="NZ_GG668648.1"/>
</dbReference>
<feature type="non-terminal residue" evidence="1">
    <location>
        <position position="1"/>
    </location>
</feature>
<gene>
    <name evidence="1" type="ORF">HMPREF0765_3583</name>
</gene>
<proteinExistence type="predicted"/>
<dbReference type="Proteomes" id="UP000006241">
    <property type="component" value="Unassembled WGS sequence"/>
</dbReference>